<keyword evidence="2 7" id="KW-0489">Methyltransferase</keyword>
<dbReference type="InterPro" id="IPR004556">
    <property type="entry name" value="HemK-like"/>
</dbReference>
<dbReference type="SUPFAM" id="SSF53335">
    <property type="entry name" value="S-adenosyl-L-methionine-dependent methyltransferases"/>
    <property type="match status" value="1"/>
</dbReference>
<accession>A0ABT3BPX7</accession>
<dbReference type="Gene3D" id="3.40.50.150">
    <property type="entry name" value="Vaccinia Virus protein VP39"/>
    <property type="match status" value="1"/>
</dbReference>
<dbReference type="InterPro" id="IPR050320">
    <property type="entry name" value="N5-glutamine_MTase"/>
</dbReference>
<feature type="domain" description="Methyltransferase small" evidence="6">
    <location>
        <begin position="117"/>
        <end position="195"/>
    </location>
</feature>
<keyword evidence="3" id="KW-0808">Transferase</keyword>
<gene>
    <name evidence="7" type="ORF">OF365_02945</name>
</gene>
<reference evidence="7 8" key="1">
    <citation type="journal article" date="2020" name="Int. J. Syst. Evol. Microbiol.">
        <title>Ureaplasma miroungigenitalium sp. nov. isolated from northern elephant seals (Mirounga angustirostris) and Ureaplasma zalophigenitalium sp. nov. isolated from California sea lions (Zalophus californianus).</title>
        <authorList>
            <person name="Volokhov D.V."/>
            <person name="Gulland F.M."/>
            <person name="Gao Y."/>
            <person name="Chizhikov V.E."/>
        </authorList>
    </citation>
    <scope>NUCLEOTIDE SEQUENCE [LARGE SCALE GENOMIC DNA]</scope>
    <source>
        <strain evidence="7 8">CSL7644-GEN</strain>
    </source>
</reference>
<dbReference type="InterPro" id="IPR007848">
    <property type="entry name" value="Small_mtfrase_dom"/>
</dbReference>
<evidence type="ECO:0000313" key="7">
    <source>
        <dbReference type="EMBL" id="MCV3754322.1"/>
    </source>
</evidence>
<keyword evidence="4" id="KW-0949">S-adenosyl-L-methionine</keyword>
<dbReference type="InterPro" id="IPR029063">
    <property type="entry name" value="SAM-dependent_MTases_sf"/>
</dbReference>
<evidence type="ECO:0000259" key="6">
    <source>
        <dbReference type="Pfam" id="PF05175"/>
    </source>
</evidence>
<dbReference type="RefSeq" id="WP_263818126.1">
    <property type="nucleotide sequence ID" value="NZ_JAOXHJ010000007.1"/>
</dbReference>
<dbReference type="InterPro" id="IPR002052">
    <property type="entry name" value="DNA_methylase_N6_adenine_CS"/>
</dbReference>
<evidence type="ECO:0000313" key="8">
    <source>
        <dbReference type="Proteomes" id="UP001207252"/>
    </source>
</evidence>
<dbReference type="EMBL" id="JAOXHJ010000007">
    <property type="protein sequence ID" value="MCV3754322.1"/>
    <property type="molecule type" value="Genomic_DNA"/>
</dbReference>
<dbReference type="EC" id="2.1.1.297" evidence="1"/>
<sequence length="285" mass="33846">MNYQALYQVYYQKACKLKINPSIIIQLINFFNPQIHDLTSLYYYYSESIKEADLELFKHLWNQYAHENIPIERIVKKGFFYHRQWYVDDGVFIFRPASELLVFEAINLLNSSEFIGKNFVVDICCGTGVLGLSLLLEKPIDLFCVDINPLAIKNTEKNRKLYNLKAQLYNQDYQLFLQTNPYKFDLLICNPPYIMSNYHLSKNVLAHDPYNALVDVHHEHGLSFYIYIIKEYFLKYNPTCTLIFEIGFDQKQYLINFLSECQINNYIFKKDYDGHDRILIIPGRK</sequence>
<evidence type="ECO:0000256" key="1">
    <source>
        <dbReference type="ARBA" id="ARBA00012771"/>
    </source>
</evidence>
<protein>
    <recommendedName>
        <fullName evidence="1">peptide chain release factor N(5)-glutamine methyltransferase</fullName>
        <ecNumber evidence="1">2.1.1.297</ecNumber>
    </recommendedName>
</protein>
<comment type="caution">
    <text evidence="7">The sequence shown here is derived from an EMBL/GenBank/DDBJ whole genome shotgun (WGS) entry which is preliminary data.</text>
</comment>
<dbReference type="Proteomes" id="UP001207252">
    <property type="component" value="Unassembled WGS sequence"/>
</dbReference>
<dbReference type="GO" id="GO:0008168">
    <property type="term" value="F:methyltransferase activity"/>
    <property type="evidence" value="ECO:0007669"/>
    <property type="project" value="UniProtKB-KW"/>
</dbReference>
<dbReference type="NCBIfam" id="TIGR00536">
    <property type="entry name" value="hemK_fam"/>
    <property type="match status" value="1"/>
</dbReference>
<comment type="catalytic activity">
    <reaction evidence="5">
        <text>L-glutaminyl-[peptide chain release factor] + S-adenosyl-L-methionine = N(5)-methyl-L-glutaminyl-[peptide chain release factor] + S-adenosyl-L-homocysteine + H(+)</text>
        <dbReference type="Rhea" id="RHEA:42896"/>
        <dbReference type="Rhea" id="RHEA-COMP:10271"/>
        <dbReference type="Rhea" id="RHEA-COMP:10272"/>
        <dbReference type="ChEBI" id="CHEBI:15378"/>
        <dbReference type="ChEBI" id="CHEBI:30011"/>
        <dbReference type="ChEBI" id="CHEBI:57856"/>
        <dbReference type="ChEBI" id="CHEBI:59789"/>
        <dbReference type="ChEBI" id="CHEBI:61891"/>
        <dbReference type="EC" id="2.1.1.297"/>
    </reaction>
</comment>
<proteinExistence type="predicted"/>
<dbReference type="PANTHER" id="PTHR18895">
    <property type="entry name" value="HEMK METHYLTRANSFERASE"/>
    <property type="match status" value="1"/>
</dbReference>
<evidence type="ECO:0000256" key="4">
    <source>
        <dbReference type="ARBA" id="ARBA00022691"/>
    </source>
</evidence>
<evidence type="ECO:0000256" key="2">
    <source>
        <dbReference type="ARBA" id="ARBA00022603"/>
    </source>
</evidence>
<evidence type="ECO:0000256" key="5">
    <source>
        <dbReference type="ARBA" id="ARBA00048391"/>
    </source>
</evidence>
<name>A0ABT3BPX7_9BACT</name>
<dbReference type="PANTHER" id="PTHR18895:SF74">
    <property type="entry name" value="MTRF1L RELEASE FACTOR GLUTAMINE METHYLTRANSFERASE"/>
    <property type="match status" value="1"/>
</dbReference>
<dbReference type="PROSITE" id="PS00092">
    <property type="entry name" value="N6_MTASE"/>
    <property type="match status" value="1"/>
</dbReference>
<keyword evidence="8" id="KW-1185">Reference proteome</keyword>
<dbReference type="GO" id="GO:0032259">
    <property type="term" value="P:methylation"/>
    <property type="evidence" value="ECO:0007669"/>
    <property type="project" value="UniProtKB-KW"/>
</dbReference>
<evidence type="ECO:0000256" key="3">
    <source>
        <dbReference type="ARBA" id="ARBA00022679"/>
    </source>
</evidence>
<dbReference type="CDD" id="cd02440">
    <property type="entry name" value="AdoMet_MTases"/>
    <property type="match status" value="1"/>
</dbReference>
<organism evidence="7 8">
    <name type="scientific">Ureaplasma zalophigenitalium</name>
    <dbReference type="NCBI Taxonomy" id="907723"/>
    <lineage>
        <taxon>Bacteria</taxon>
        <taxon>Bacillati</taxon>
        <taxon>Mycoplasmatota</taxon>
        <taxon>Mycoplasmoidales</taxon>
        <taxon>Mycoplasmoidaceae</taxon>
        <taxon>Ureaplasma</taxon>
    </lineage>
</organism>
<dbReference type="Pfam" id="PF05175">
    <property type="entry name" value="MTS"/>
    <property type="match status" value="1"/>
</dbReference>